<dbReference type="SUPFAM" id="SSF49879">
    <property type="entry name" value="SMAD/FHA domain"/>
    <property type="match status" value="1"/>
</dbReference>
<dbReference type="Proteomes" id="UP000008062">
    <property type="component" value="Chromosome 14"/>
</dbReference>
<dbReference type="OrthoDB" id="10252171at2759"/>
<evidence type="ECO:0000313" key="4">
    <source>
        <dbReference type="Proteomes" id="UP000008062"/>
    </source>
</evidence>
<dbReference type="AlphaFoldDB" id="F9XQP9"/>
<dbReference type="Pfam" id="PF00498">
    <property type="entry name" value="FHA"/>
    <property type="match status" value="1"/>
</dbReference>
<feature type="domain" description="FHA" evidence="2">
    <location>
        <begin position="93"/>
        <end position="129"/>
    </location>
</feature>
<reference evidence="3 4" key="1">
    <citation type="journal article" date="2011" name="PLoS Genet.">
        <title>Finished genome of the fungal wheat pathogen Mycosphaerella graminicola reveals dispensome structure, chromosome plasticity, and stealth pathogenesis.</title>
        <authorList>
            <person name="Goodwin S.B."/>
            <person name="Ben M'barek S."/>
            <person name="Dhillon B."/>
            <person name="Wittenberg A.H.J."/>
            <person name="Crane C.F."/>
            <person name="Hane J.K."/>
            <person name="Foster A.J."/>
            <person name="Van der Lee T.A.J."/>
            <person name="Grimwood J."/>
            <person name="Aerts A."/>
            <person name="Antoniw J."/>
            <person name="Bailey A."/>
            <person name="Bluhm B."/>
            <person name="Bowler J."/>
            <person name="Bristow J."/>
            <person name="van der Burgt A."/>
            <person name="Canto-Canche B."/>
            <person name="Churchill A.C.L."/>
            <person name="Conde-Ferraez L."/>
            <person name="Cools H.J."/>
            <person name="Coutinho P.M."/>
            <person name="Csukai M."/>
            <person name="Dehal P."/>
            <person name="De Wit P."/>
            <person name="Donzelli B."/>
            <person name="van de Geest H.C."/>
            <person name="van Ham R.C.H.J."/>
            <person name="Hammond-Kosack K.E."/>
            <person name="Henrissat B."/>
            <person name="Kilian A."/>
            <person name="Kobayashi A.K."/>
            <person name="Koopmann E."/>
            <person name="Kourmpetis Y."/>
            <person name="Kuzniar A."/>
            <person name="Lindquist E."/>
            <person name="Lombard V."/>
            <person name="Maliepaard C."/>
            <person name="Martins N."/>
            <person name="Mehrabi R."/>
            <person name="Nap J.P.H."/>
            <person name="Ponomarenko A."/>
            <person name="Rudd J.J."/>
            <person name="Salamov A."/>
            <person name="Schmutz J."/>
            <person name="Schouten H.J."/>
            <person name="Shapiro H."/>
            <person name="Stergiopoulos I."/>
            <person name="Torriani S.F.F."/>
            <person name="Tu H."/>
            <person name="de Vries R.P."/>
            <person name="Waalwijk C."/>
            <person name="Ware S.B."/>
            <person name="Wiebenga A."/>
            <person name="Zwiers L.-H."/>
            <person name="Oliver R.P."/>
            <person name="Grigoriev I.V."/>
            <person name="Kema G.H.J."/>
        </authorList>
    </citation>
    <scope>NUCLEOTIDE SEQUENCE [LARGE SCALE GENOMIC DNA]</scope>
    <source>
        <strain evidence="4">CBS 115943 / IPO323</strain>
    </source>
</reference>
<keyword evidence="4" id="KW-1185">Reference proteome</keyword>
<dbReference type="CDD" id="cd00060">
    <property type="entry name" value="FHA"/>
    <property type="match status" value="1"/>
</dbReference>
<organism evidence="3 4">
    <name type="scientific">Zymoseptoria tritici (strain CBS 115943 / IPO323)</name>
    <name type="common">Speckled leaf blotch fungus</name>
    <name type="synonym">Septoria tritici</name>
    <dbReference type="NCBI Taxonomy" id="336722"/>
    <lineage>
        <taxon>Eukaryota</taxon>
        <taxon>Fungi</taxon>
        <taxon>Dikarya</taxon>
        <taxon>Ascomycota</taxon>
        <taxon>Pezizomycotina</taxon>
        <taxon>Dothideomycetes</taxon>
        <taxon>Dothideomycetidae</taxon>
        <taxon>Mycosphaerellales</taxon>
        <taxon>Mycosphaerellaceae</taxon>
        <taxon>Zymoseptoria</taxon>
    </lineage>
</organism>
<proteinExistence type="predicted"/>
<dbReference type="InterPro" id="IPR000253">
    <property type="entry name" value="FHA_dom"/>
</dbReference>
<dbReference type="PROSITE" id="PS50006">
    <property type="entry name" value="FHA_DOMAIN"/>
    <property type="match status" value="1"/>
</dbReference>
<evidence type="ECO:0000259" key="2">
    <source>
        <dbReference type="PROSITE" id="PS50006"/>
    </source>
</evidence>
<gene>
    <name evidence="3" type="ORF">MYCGRDRAFT_106589</name>
</gene>
<evidence type="ECO:0000313" key="3">
    <source>
        <dbReference type="EMBL" id="EGP82394.1"/>
    </source>
</evidence>
<dbReference type="EMBL" id="CM001209">
    <property type="protein sequence ID" value="EGP82394.1"/>
    <property type="molecule type" value="Genomic_DNA"/>
</dbReference>
<sequence length="129" mass="14523">MVLNALLYNGRFDCLYPFDERQDGDANRATLLPQNRSRHFETTQESSEEPGRYSRESTVPLDESEDPAVTHTAPFGNGLQLTFSYGPKAGPGFLLGTDPNSCDIVLPRRPGISRRHCYLTFDSERRLTV</sequence>
<name>F9XQP9_ZYMTI</name>
<dbReference type="InParanoid" id="F9XQP9"/>
<dbReference type="Gene3D" id="2.60.200.20">
    <property type="match status" value="1"/>
</dbReference>
<dbReference type="STRING" id="336722.F9XQP9"/>
<dbReference type="KEGG" id="ztr:MYCGRDRAFT_106589"/>
<dbReference type="HOGENOM" id="CLU_1954082_0_0_1"/>
<dbReference type="RefSeq" id="XP_003847418.1">
    <property type="nucleotide sequence ID" value="XM_003847370.1"/>
</dbReference>
<accession>F9XQP9</accession>
<feature type="non-terminal residue" evidence="3">
    <location>
        <position position="129"/>
    </location>
</feature>
<feature type="region of interest" description="Disordered" evidence="1">
    <location>
        <begin position="26"/>
        <end position="73"/>
    </location>
</feature>
<dbReference type="GeneID" id="13400382"/>
<evidence type="ECO:0000256" key="1">
    <source>
        <dbReference type="SAM" id="MobiDB-lite"/>
    </source>
</evidence>
<protein>
    <recommendedName>
        <fullName evidence="2">FHA domain-containing protein</fullName>
    </recommendedName>
</protein>
<dbReference type="InterPro" id="IPR008984">
    <property type="entry name" value="SMAD_FHA_dom_sf"/>
</dbReference>
<dbReference type="eggNOG" id="ENOG502T0M3">
    <property type="taxonomic scope" value="Eukaryota"/>
</dbReference>